<dbReference type="PANTHER" id="PTHR35579:SF6">
    <property type="entry name" value="DUF324 DOMAIN-CONTAINING PROTEIN"/>
    <property type="match status" value="1"/>
</dbReference>
<proteinExistence type="predicted"/>
<accession>D7DXZ8</accession>
<dbReference type="STRING" id="551115.Aazo_2385"/>
<feature type="domain" description="CRISPR type III-associated protein" evidence="2">
    <location>
        <begin position="29"/>
        <end position="223"/>
    </location>
</feature>
<evidence type="ECO:0000313" key="3">
    <source>
        <dbReference type="EMBL" id="ADI64326.1"/>
    </source>
</evidence>
<evidence type="ECO:0000313" key="4">
    <source>
        <dbReference type="Proteomes" id="UP000001511"/>
    </source>
</evidence>
<dbReference type="KEGG" id="naz:Aazo_2385"/>
<name>D7DXZ8_NOSA0</name>
<dbReference type="InterPro" id="IPR052216">
    <property type="entry name" value="CRISPR_Csm3_endoribonuclease"/>
</dbReference>
<dbReference type="Proteomes" id="UP000001511">
    <property type="component" value="Chromosome"/>
</dbReference>
<gene>
    <name evidence="3" type="ordered locus">Aazo_2385</name>
</gene>
<dbReference type="InterPro" id="IPR005537">
    <property type="entry name" value="RAMP_III_fam"/>
</dbReference>
<keyword evidence="1" id="KW-0051">Antiviral defense</keyword>
<organism evidence="3 4">
    <name type="scientific">Nostoc azollae (strain 0708)</name>
    <name type="common">Anabaena azollae (strain 0708)</name>
    <dbReference type="NCBI Taxonomy" id="551115"/>
    <lineage>
        <taxon>Bacteria</taxon>
        <taxon>Bacillati</taxon>
        <taxon>Cyanobacteriota</taxon>
        <taxon>Cyanophyceae</taxon>
        <taxon>Nostocales</taxon>
        <taxon>Nostocaceae</taxon>
        <taxon>Trichormus</taxon>
    </lineage>
</organism>
<sequence length="252" mass="28472">MIQLKNLLENNANRKVEPYTITAIIDSALCVGVGGSSGSLADKPIVRNAENNLLIPGSQIKGRVRHECEKLLRGLKWAISESPNAEKMVIRRDNAPAKFQRNEYEIPGYEHTYHCLISQVFGDPILPSRVIFDDLICTEDPENLPEIIRPGLTINRRRRTGEEKKLYFLETSPANAELKFQGQIHIQPTLTPERPDYAKVLIFAGLKQIYALGGSKSAGLGWLHWKLGELNNELINMNLKEIWQFLAKGEMK</sequence>
<evidence type="ECO:0000259" key="2">
    <source>
        <dbReference type="Pfam" id="PF03787"/>
    </source>
</evidence>
<dbReference type="Pfam" id="PF03787">
    <property type="entry name" value="RAMPs"/>
    <property type="match status" value="1"/>
</dbReference>
<dbReference type="RefSeq" id="WP_013191343.1">
    <property type="nucleotide sequence ID" value="NC_014248.1"/>
</dbReference>
<keyword evidence="4" id="KW-1185">Reference proteome</keyword>
<dbReference type="OrthoDB" id="528887at2"/>
<dbReference type="HOGENOM" id="CLU_1276577_0_0_3"/>
<protein>
    <recommendedName>
        <fullName evidence="2">CRISPR type III-associated protein domain-containing protein</fullName>
    </recommendedName>
</protein>
<dbReference type="AlphaFoldDB" id="D7DXZ8"/>
<dbReference type="eggNOG" id="COG1337">
    <property type="taxonomic scope" value="Bacteria"/>
</dbReference>
<dbReference type="EMBL" id="CP002059">
    <property type="protein sequence ID" value="ADI64326.1"/>
    <property type="molecule type" value="Genomic_DNA"/>
</dbReference>
<dbReference type="PANTHER" id="PTHR35579">
    <property type="entry name" value="CRISPR SYSTEM CMS ENDORIBONUCLEASE CSM3"/>
    <property type="match status" value="1"/>
</dbReference>
<evidence type="ECO:0000256" key="1">
    <source>
        <dbReference type="ARBA" id="ARBA00023118"/>
    </source>
</evidence>
<dbReference type="GO" id="GO:0051607">
    <property type="term" value="P:defense response to virus"/>
    <property type="evidence" value="ECO:0007669"/>
    <property type="project" value="UniProtKB-KW"/>
</dbReference>
<reference evidence="3 4" key="1">
    <citation type="journal article" date="2010" name="PLoS ONE">
        <title>Genome erosion in a nitrogen-fixing vertically transmitted endosymbiotic multicellular cyanobacterium.</title>
        <authorList>
            <person name="Ran L."/>
            <person name="Larsson J."/>
            <person name="Vigil-Stenman T."/>
            <person name="Nylander J.A."/>
            <person name="Ininbergs K."/>
            <person name="Zheng W.W."/>
            <person name="Lapidus A."/>
            <person name="Lowry S."/>
            <person name="Haselkorn R."/>
            <person name="Bergman B."/>
        </authorList>
    </citation>
    <scope>NUCLEOTIDE SEQUENCE [LARGE SCALE GENOMIC DNA]</scope>
    <source>
        <strain evidence="3 4">0708</strain>
    </source>
</reference>